<feature type="domain" description="Aminoglycoside phosphotransferase" evidence="1">
    <location>
        <begin position="17"/>
        <end position="227"/>
    </location>
</feature>
<evidence type="ECO:0000259" key="1">
    <source>
        <dbReference type="Pfam" id="PF01636"/>
    </source>
</evidence>
<dbReference type="AlphaFoldDB" id="A0A939TAF4"/>
<dbReference type="EMBL" id="JAGEOJ010000035">
    <property type="protein sequence ID" value="MBO2455349.1"/>
    <property type="molecule type" value="Genomic_DNA"/>
</dbReference>
<dbReference type="SUPFAM" id="SSF56112">
    <property type="entry name" value="Protein kinase-like (PK-like)"/>
    <property type="match status" value="1"/>
</dbReference>
<dbReference type="RefSeq" id="WP_208263572.1">
    <property type="nucleotide sequence ID" value="NZ_JAGEOJ010000035.1"/>
</dbReference>
<protein>
    <submittedName>
        <fullName evidence="2">Aminoglycoside phosphotransferase family protein</fullName>
    </submittedName>
</protein>
<organism evidence="2 3">
    <name type="scientific">Actinomadura barringtoniae</name>
    <dbReference type="NCBI Taxonomy" id="1427535"/>
    <lineage>
        <taxon>Bacteria</taxon>
        <taxon>Bacillati</taxon>
        <taxon>Actinomycetota</taxon>
        <taxon>Actinomycetes</taxon>
        <taxon>Streptosporangiales</taxon>
        <taxon>Thermomonosporaceae</taxon>
        <taxon>Actinomadura</taxon>
    </lineage>
</organism>
<evidence type="ECO:0000313" key="3">
    <source>
        <dbReference type="Proteomes" id="UP000669179"/>
    </source>
</evidence>
<dbReference type="InterPro" id="IPR011009">
    <property type="entry name" value="Kinase-like_dom_sf"/>
</dbReference>
<keyword evidence="3" id="KW-1185">Reference proteome</keyword>
<dbReference type="InterPro" id="IPR002575">
    <property type="entry name" value="Aminoglycoside_PTrfase"/>
</dbReference>
<sequence length="265" mass="28439">MAHTFTHDLQFGATTVTKRFTSWERGEPAREWQALQLLAGHAPGLAPAPVRADLSAVPPAVTMTRLAGISLRGLALEPRHLEGMASALTTLHGCVPADVLRAIPPAPWNAADAVVKARSLRAAAADLGDDPIVEQAFADGVRWLDAADLEGLAAEPVQPVFGLADGNLANYLWDDPHVRMLDFEDSGRSDAAFELAELVEHLSARASALDGLLALVEVDDPARLRELRRLLAFTWLCFLEPGGPAHARNPAGTLRRQAERVLGLL</sequence>
<comment type="caution">
    <text evidence="2">The sequence shown here is derived from an EMBL/GenBank/DDBJ whole genome shotgun (WGS) entry which is preliminary data.</text>
</comment>
<reference evidence="2" key="1">
    <citation type="submission" date="2021-03" db="EMBL/GenBank/DDBJ databases">
        <authorList>
            <person name="Kanchanasin P."/>
            <person name="Saeng-In P."/>
            <person name="Phongsopitanun W."/>
            <person name="Yuki M."/>
            <person name="Kudo T."/>
            <person name="Ohkuma M."/>
            <person name="Tanasupawat S."/>
        </authorList>
    </citation>
    <scope>NUCLEOTIDE SEQUENCE</scope>
    <source>
        <strain evidence="2">GKU 128</strain>
    </source>
</reference>
<dbReference type="Pfam" id="PF01636">
    <property type="entry name" value="APH"/>
    <property type="match status" value="1"/>
</dbReference>
<dbReference type="Gene3D" id="3.90.1200.10">
    <property type="match status" value="1"/>
</dbReference>
<accession>A0A939TAF4</accession>
<dbReference type="Proteomes" id="UP000669179">
    <property type="component" value="Unassembled WGS sequence"/>
</dbReference>
<gene>
    <name evidence="2" type="ORF">J4573_50295</name>
</gene>
<proteinExistence type="predicted"/>
<name>A0A939TAF4_9ACTN</name>
<evidence type="ECO:0000313" key="2">
    <source>
        <dbReference type="EMBL" id="MBO2455349.1"/>
    </source>
</evidence>